<proteinExistence type="inferred from homology"/>
<evidence type="ECO:0000256" key="5">
    <source>
        <dbReference type="ARBA" id="ARBA00022946"/>
    </source>
</evidence>
<feature type="domain" description="Large ribosomal subunit protein bL12 C-terminal" evidence="8">
    <location>
        <begin position="122"/>
        <end position="189"/>
    </location>
</feature>
<feature type="domain" description="Large ribosomal subunit protein bL12 oligomerization" evidence="9">
    <location>
        <begin position="60"/>
        <end position="109"/>
    </location>
</feature>
<comment type="subcellular location">
    <subcellularLocation>
        <location evidence="1">Plastid</location>
        <location evidence="1">Chloroplast</location>
    </subcellularLocation>
</comment>
<dbReference type="Gene3D" id="1.20.5.710">
    <property type="entry name" value="Single helix bin"/>
    <property type="match status" value="1"/>
</dbReference>
<evidence type="ECO:0008006" key="12">
    <source>
        <dbReference type="Google" id="ProtNLM"/>
    </source>
</evidence>
<dbReference type="NCBIfam" id="TIGR00855">
    <property type="entry name" value="L12"/>
    <property type="match status" value="1"/>
</dbReference>
<dbReference type="FunFam" id="3.30.1390.10:FF:000001">
    <property type="entry name" value="50S ribosomal protein L7/L12"/>
    <property type="match status" value="1"/>
</dbReference>
<name>A0A8T2TV37_CERRI</name>
<dbReference type="InterPro" id="IPR008932">
    <property type="entry name" value="Ribosomal_bL12_oligo"/>
</dbReference>
<keyword evidence="7" id="KW-0687">Ribonucleoprotein</keyword>
<dbReference type="EMBL" id="CM035416">
    <property type="protein sequence ID" value="KAH7426140.1"/>
    <property type="molecule type" value="Genomic_DNA"/>
</dbReference>
<evidence type="ECO:0000259" key="8">
    <source>
        <dbReference type="Pfam" id="PF00542"/>
    </source>
</evidence>
<dbReference type="InterPro" id="IPR013823">
    <property type="entry name" value="Ribosomal_bL12_C"/>
</dbReference>
<evidence type="ECO:0000256" key="4">
    <source>
        <dbReference type="ARBA" id="ARBA00022640"/>
    </source>
</evidence>
<dbReference type="Proteomes" id="UP000825935">
    <property type="component" value="Chromosome 11"/>
</dbReference>
<dbReference type="OrthoDB" id="250175at2759"/>
<keyword evidence="4" id="KW-0934">Plastid</keyword>
<keyword evidence="5" id="KW-0809">Transit peptide</keyword>
<dbReference type="InterPro" id="IPR014719">
    <property type="entry name" value="Ribosomal_bL12_C/ClpS-like"/>
</dbReference>
<evidence type="ECO:0000256" key="7">
    <source>
        <dbReference type="ARBA" id="ARBA00023274"/>
    </source>
</evidence>
<dbReference type="AlphaFoldDB" id="A0A8T2TV37"/>
<dbReference type="HAMAP" id="MF_00368">
    <property type="entry name" value="Ribosomal_bL12"/>
    <property type="match status" value="1"/>
</dbReference>
<dbReference type="InterPro" id="IPR000206">
    <property type="entry name" value="Ribosomal_bL12"/>
</dbReference>
<dbReference type="PANTHER" id="PTHR45987">
    <property type="entry name" value="39S RIBOSOMAL PROTEIN L12"/>
    <property type="match status" value="1"/>
</dbReference>
<dbReference type="GO" id="GO:1990904">
    <property type="term" value="C:ribonucleoprotein complex"/>
    <property type="evidence" value="ECO:0007669"/>
    <property type="project" value="UniProtKB-KW"/>
</dbReference>
<dbReference type="Pfam" id="PF16320">
    <property type="entry name" value="Ribosomal_L12_N"/>
    <property type="match status" value="1"/>
</dbReference>
<dbReference type="SUPFAM" id="SSF54736">
    <property type="entry name" value="ClpS-like"/>
    <property type="match status" value="1"/>
</dbReference>
<dbReference type="PANTHER" id="PTHR45987:SF26">
    <property type="entry name" value="LARGE RIBOSOMAL SUBUNIT PROTEIN BL12CX-RELATED"/>
    <property type="match status" value="1"/>
</dbReference>
<dbReference type="GO" id="GO:0005840">
    <property type="term" value="C:ribosome"/>
    <property type="evidence" value="ECO:0007669"/>
    <property type="project" value="UniProtKB-KW"/>
</dbReference>
<reference evidence="10" key="1">
    <citation type="submission" date="2021-08" db="EMBL/GenBank/DDBJ databases">
        <title>WGS assembly of Ceratopteris richardii.</title>
        <authorList>
            <person name="Marchant D.B."/>
            <person name="Chen G."/>
            <person name="Jenkins J."/>
            <person name="Shu S."/>
            <person name="Leebens-Mack J."/>
            <person name="Grimwood J."/>
            <person name="Schmutz J."/>
            <person name="Soltis P."/>
            <person name="Soltis D."/>
            <person name="Chen Z.-H."/>
        </authorList>
    </citation>
    <scope>NUCLEOTIDE SEQUENCE</scope>
    <source>
        <strain evidence="10">Whitten #5841</strain>
        <tissue evidence="10">Leaf</tissue>
    </source>
</reference>
<dbReference type="GO" id="GO:0003735">
    <property type="term" value="F:structural constituent of ribosome"/>
    <property type="evidence" value="ECO:0007669"/>
    <property type="project" value="InterPro"/>
</dbReference>
<gene>
    <name evidence="10" type="ORF">KP509_11G086700</name>
</gene>
<dbReference type="GO" id="GO:0009507">
    <property type="term" value="C:chloroplast"/>
    <property type="evidence" value="ECO:0007669"/>
    <property type="project" value="UniProtKB-SubCell"/>
</dbReference>
<dbReference type="GO" id="GO:0006412">
    <property type="term" value="P:translation"/>
    <property type="evidence" value="ECO:0007669"/>
    <property type="project" value="InterPro"/>
</dbReference>
<dbReference type="CDD" id="cd00387">
    <property type="entry name" value="Ribosomal_L7_L12"/>
    <property type="match status" value="1"/>
</dbReference>
<evidence type="ECO:0000256" key="1">
    <source>
        <dbReference type="ARBA" id="ARBA00004229"/>
    </source>
</evidence>
<dbReference type="GO" id="GO:0003729">
    <property type="term" value="F:mRNA binding"/>
    <property type="evidence" value="ECO:0007669"/>
    <property type="project" value="TreeGrafter"/>
</dbReference>
<evidence type="ECO:0000259" key="9">
    <source>
        <dbReference type="Pfam" id="PF16320"/>
    </source>
</evidence>
<dbReference type="Pfam" id="PF00542">
    <property type="entry name" value="Ribosomal_L12"/>
    <property type="match status" value="1"/>
</dbReference>
<dbReference type="SUPFAM" id="SSF48300">
    <property type="entry name" value="Ribosomal protein L7/12, oligomerisation (N-terminal) domain"/>
    <property type="match status" value="1"/>
</dbReference>
<comment type="similarity">
    <text evidence="2">Belongs to the bacterial ribosomal protein bL12 family.</text>
</comment>
<comment type="caution">
    <text evidence="10">The sequence shown here is derived from an EMBL/GenBank/DDBJ whole genome shotgun (WGS) entry which is preliminary data.</text>
</comment>
<dbReference type="InterPro" id="IPR036235">
    <property type="entry name" value="Ribosomal_bL12_oligo_N_sf"/>
</dbReference>
<evidence type="ECO:0000313" key="11">
    <source>
        <dbReference type="Proteomes" id="UP000825935"/>
    </source>
</evidence>
<evidence type="ECO:0000256" key="6">
    <source>
        <dbReference type="ARBA" id="ARBA00022980"/>
    </source>
</evidence>
<keyword evidence="3" id="KW-0150">Chloroplast</keyword>
<protein>
    <recommendedName>
        <fullName evidence="12">50S ribosomal protein L12, chloroplastic</fullName>
    </recommendedName>
</protein>
<organism evidence="10 11">
    <name type="scientific">Ceratopteris richardii</name>
    <name type="common">Triangle waterfern</name>
    <dbReference type="NCBI Taxonomy" id="49495"/>
    <lineage>
        <taxon>Eukaryota</taxon>
        <taxon>Viridiplantae</taxon>
        <taxon>Streptophyta</taxon>
        <taxon>Embryophyta</taxon>
        <taxon>Tracheophyta</taxon>
        <taxon>Polypodiopsida</taxon>
        <taxon>Polypodiidae</taxon>
        <taxon>Polypodiales</taxon>
        <taxon>Pteridineae</taxon>
        <taxon>Pteridaceae</taxon>
        <taxon>Parkerioideae</taxon>
        <taxon>Ceratopteris</taxon>
    </lineage>
</organism>
<evidence type="ECO:0000256" key="2">
    <source>
        <dbReference type="ARBA" id="ARBA00007197"/>
    </source>
</evidence>
<sequence length="189" mass="19495">MAASACSTIGVSRCYSGPVASSSSRSHFLGQTLRVSQLVGKRSVPSLSFSVPRAALDTAKVESLGNELKALTLEDARGLVDWLQKELGVSAAAFAPAVVAAPGGAAAPAADAAPAVEEKTEFDVIIEEVPTAQRIAVIKAIRSLTTLGLKEAKDLIEGLPKPLKEAVSKEDAEEAKKQLEAAGAKCSVK</sequence>
<keyword evidence="11" id="KW-1185">Reference proteome</keyword>
<evidence type="ECO:0000256" key="3">
    <source>
        <dbReference type="ARBA" id="ARBA00022528"/>
    </source>
</evidence>
<evidence type="ECO:0000313" key="10">
    <source>
        <dbReference type="EMBL" id="KAH7426140.1"/>
    </source>
</evidence>
<dbReference type="Gene3D" id="3.30.1390.10">
    <property type="match status" value="1"/>
</dbReference>
<keyword evidence="6" id="KW-0689">Ribosomal protein</keyword>
<accession>A0A8T2TV37</accession>
<dbReference type="OMA" id="LEDKWGV"/>